<organism evidence="10 11">
    <name type="scientific">Sorangium cellulosum</name>
    <name type="common">Polyangium cellulosum</name>
    <dbReference type="NCBI Taxonomy" id="56"/>
    <lineage>
        <taxon>Bacteria</taxon>
        <taxon>Pseudomonadati</taxon>
        <taxon>Myxococcota</taxon>
        <taxon>Polyangia</taxon>
        <taxon>Polyangiales</taxon>
        <taxon>Polyangiaceae</taxon>
        <taxon>Sorangium</taxon>
    </lineage>
</organism>
<dbReference type="PANTHER" id="PTHR42829">
    <property type="entry name" value="NADH-UBIQUINONE OXIDOREDUCTASE CHAIN 5"/>
    <property type="match status" value="1"/>
</dbReference>
<dbReference type="GO" id="GO:0003954">
    <property type="term" value="F:NADH dehydrogenase activity"/>
    <property type="evidence" value="ECO:0007669"/>
    <property type="project" value="TreeGrafter"/>
</dbReference>
<protein>
    <submittedName>
        <fullName evidence="10">NADH dehydrogenase I subunit L</fullName>
    </submittedName>
</protein>
<dbReference type="InterPro" id="IPR018393">
    <property type="entry name" value="NADHpl_OxRdtase_5_subgr"/>
</dbReference>
<dbReference type="InterPro" id="IPR003945">
    <property type="entry name" value="NU5C-like"/>
</dbReference>
<dbReference type="OrthoDB" id="9805769at2"/>
<feature type="transmembrane region" description="Helical" evidence="7">
    <location>
        <begin position="57"/>
        <end position="84"/>
    </location>
</feature>
<dbReference type="NCBIfam" id="TIGR01974">
    <property type="entry name" value="NDH_I_L"/>
    <property type="match status" value="1"/>
</dbReference>
<feature type="transmembrane region" description="Helical" evidence="7">
    <location>
        <begin position="144"/>
        <end position="164"/>
    </location>
</feature>
<dbReference type="EMBL" id="CP012670">
    <property type="protein sequence ID" value="AUX26215.1"/>
    <property type="molecule type" value="Genomic_DNA"/>
</dbReference>
<evidence type="ECO:0000259" key="9">
    <source>
        <dbReference type="Pfam" id="PF00662"/>
    </source>
</evidence>
<feature type="region of interest" description="Disordered" evidence="6">
    <location>
        <begin position="250"/>
        <end position="282"/>
    </location>
</feature>
<dbReference type="InterPro" id="IPR001750">
    <property type="entry name" value="ND/Mrp_TM"/>
</dbReference>
<sequence length="876" mass="94273">MSDYSGQVTHVHASLAPLWWIPLLPLLGAVTNALFGRALQRSAFGRELSRRLHIGSFGVTLVAVSAMIGAFLLGIAGLVALVGLPPGERYLHSFAWQMVRIGSLDVNFAFAMDPLSCLMTLIITGVGTLIHVYAASYMEAEPSYWRFFTYLNLFVFSMLLLVLGDNFIVMFFGWEGVGLCSYLLIGFWYRDYKKASAGMKAFVVNRIGDWGFVVGLALLFWGLGARWLDDGRFLSDYRARFIAVEAEPHGDHGEAGREAAGREAAGRGAAGGARDAGKGGERGPASLVGARGYLTFTGHPGARVYLGIADAAQLASNPRPFGVSPFVRKEIPAGAHSVVIVPGDGAVIAGDGNEIAAIERMRVSPGKEVVLATVGSTVTFREIHDQLVIKDASGKAFLKEALESKTAWGGAGLITVACLFLFVGAVGKSAQIPLYVWLPDAMAGPTPVSALIHAATMVTAGVYLIARLCFLFSLSPTASGVIALIGAATALFAATIGFFQYDIKKVLAYSTVSQLGFMFIGVGVGAYWAAAFHLMTHAFFKACLFLGSGSVIHGMHAVVHGEEAAQDMRNMGGLRRVMPRTARAYQVACLAITAAPIPFFAGFWSKDEILWKAFGTENTGPIPGLLIYAMGLAAAFCTSFYMWRSYFLTFEGPHAREEIATKVHESPPAITWVLAILAALSALAGVVFGFSSHFVGGHGEPLLEQWLHPVLAHAEVSFKPHGLGLELALMALSVGGAIVAFSRARARYGARRSPRWAEEERRLPGYVLLSNRYYVDEIYDATVVRGFMALRLFLAEMDRWIVDGIVNGVAVLSRAAAWITGAIDRYLVDGVVNAVAEGTLRAGAKLRALQTGRIQSYIYFLLGGVALFSIVRYFLR</sequence>
<evidence type="ECO:0000256" key="5">
    <source>
        <dbReference type="RuleBase" id="RU000320"/>
    </source>
</evidence>
<dbReference type="GO" id="GO:0015990">
    <property type="term" value="P:electron transport coupled proton transport"/>
    <property type="evidence" value="ECO:0007669"/>
    <property type="project" value="TreeGrafter"/>
</dbReference>
<reference evidence="10 11" key="1">
    <citation type="submission" date="2015-09" db="EMBL/GenBank/DDBJ databases">
        <title>Sorangium comparison.</title>
        <authorList>
            <person name="Zaburannyi N."/>
            <person name="Bunk B."/>
            <person name="Overmann J."/>
            <person name="Mueller R."/>
        </authorList>
    </citation>
    <scope>NUCLEOTIDE SEQUENCE [LARGE SCALE GENOMIC DNA]</scope>
    <source>
        <strain evidence="10 11">So ceGT47</strain>
    </source>
</reference>
<keyword evidence="3 7" id="KW-1133">Transmembrane helix</keyword>
<evidence type="ECO:0000256" key="6">
    <source>
        <dbReference type="SAM" id="MobiDB-lite"/>
    </source>
</evidence>
<name>A0A4P2Q9F8_SORCE</name>
<dbReference type="PANTHER" id="PTHR42829:SF2">
    <property type="entry name" value="NADH-UBIQUINONE OXIDOREDUCTASE CHAIN 5"/>
    <property type="match status" value="1"/>
</dbReference>
<feature type="transmembrane region" description="Helical" evidence="7">
    <location>
        <begin position="857"/>
        <end position="875"/>
    </location>
</feature>
<evidence type="ECO:0000256" key="2">
    <source>
        <dbReference type="ARBA" id="ARBA00022692"/>
    </source>
</evidence>
<keyword evidence="4 7" id="KW-0472">Membrane</keyword>
<dbReference type="Gene3D" id="1.20.5.2700">
    <property type="match status" value="2"/>
</dbReference>
<dbReference type="RefSeq" id="WP_129353668.1">
    <property type="nucleotide sequence ID" value="NZ_CP012670.1"/>
</dbReference>
<feature type="domain" description="NADH:quinone oxidoreductase/Mrp antiporter transmembrane" evidence="8">
    <location>
        <begin position="404"/>
        <end position="615"/>
    </location>
</feature>
<feature type="transmembrane region" description="Helical" evidence="7">
    <location>
        <begin position="171"/>
        <end position="190"/>
    </location>
</feature>
<evidence type="ECO:0000313" key="11">
    <source>
        <dbReference type="Proteomes" id="UP000295781"/>
    </source>
</evidence>
<feature type="transmembrane region" description="Helical" evidence="7">
    <location>
        <begin position="478"/>
        <end position="501"/>
    </location>
</feature>
<comment type="subcellular location">
    <subcellularLocation>
        <location evidence="1">Endomembrane system</location>
        <topology evidence="1">Multi-pass membrane protein</topology>
    </subcellularLocation>
    <subcellularLocation>
        <location evidence="5">Membrane</location>
        <topology evidence="5">Multi-pass membrane protein</topology>
    </subcellularLocation>
</comment>
<feature type="transmembrane region" description="Helical" evidence="7">
    <location>
        <begin position="625"/>
        <end position="648"/>
    </location>
</feature>
<gene>
    <name evidence="10" type="ORF">SOCEGT47_067760</name>
</gene>
<feature type="transmembrane region" description="Helical" evidence="7">
    <location>
        <begin position="117"/>
        <end position="138"/>
    </location>
</feature>
<feature type="transmembrane region" description="Helical" evidence="7">
    <location>
        <begin position="18"/>
        <end position="36"/>
    </location>
</feature>
<feature type="transmembrane region" description="Helical" evidence="7">
    <location>
        <begin position="407"/>
        <end position="427"/>
    </location>
</feature>
<dbReference type="AlphaFoldDB" id="A0A4P2Q9F8"/>
<dbReference type="InterPro" id="IPR001516">
    <property type="entry name" value="Proton_antipo_N"/>
</dbReference>
<evidence type="ECO:0000313" key="10">
    <source>
        <dbReference type="EMBL" id="AUX26215.1"/>
    </source>
</evidence>
<accession>A0A4P2Q9F8</accession>
<feature type="transmembrane region" description="Helical" evidence="7">
    <location>
        <begin position="447"/>
        <end position="466"/>
    </location>
</feature>
<feature type="transmembrane region" description="Helical" evidence="7">
    <location>
        <begin position="727"/>
        <end position="746"/>
    </location>
</feature>
<feature type="transmembrane region" description="Helical" evidence="7">
    <location>
        <begin position="669"/>
        <end position="690"/>
    </location>
</feature>
<evidence type="ECO:0000256" key="7">
    <source>
        <dbReference type="SAM" id="Phobius"/>
    </source>
</evidence>
<dbReference type="PRINTS" id="PR01434">
    <property type="entry name" value="NADHDHGNASE5"/>
</dbReference>
<evidence type="ECO:0000256" key="1">
    <source>
        <dbReference type="ARBA" id="ARBA00004127"/>
    </source>
</evidence>
<dbReference type="Proteomes" id="UP000295781">
    <property type="component" value="Chromosome"/>
</dbReference>
<dbReference type="GO" id="GO:0042773">
    <property type="term" value="P:ATP synthesis coupled electron transport"/>
    <property type="evidence" value="ECO:0007669"/>
    <property type="project" value="InterPro"/>
</dbReference>
<feature type="domain" description="NADH:quinone oxidoreductase/Mrp antiporter transmembrane" evidence="8">
    <location>
        <begin position="165"/>
        <end position="224"/>
    </location>
</feature>
<evidence type="ECO:0000256" key="4">
    <source>
        <dbReference type="ARBA" id="ARBA00023136"/>
    </source>
</evidence>
<dbReference type="GO" id="GO:0016020">
    <property type="term" value="C:membrane"/>
    <property type="evidence" value="ECO:0007669"/>
    <property type="project" value="UniProtKB-SubCell"/>
</dbReference>
<feature type="domain" description="NADH-Ubiquinone oxidoreductase (complex I) chain 5 N-terminal" evidence="9">
    <location>
        <begin position="99"/>
        <end position="148"/>
    </location>
</feature>
<keyword evidence="2 5" id="KW-0812">Transmembrane</keyword>
<feature type="transmembrane region" description="Helical" evidence="7">
    <location>
        <begin position="584"/>
        <end position="605"/>
    </location>
</feature>
<dbReference type="GO" id="GO:0012505">
    <property type="term" value="C:endomembrane system"/>
    <property type="evidence" value="ECO:0007669"/>
    <property type="project" value="UniProtKB-SubCell"/>
</dbReference>
<proteinExistence type="predicted"/>
<feature type="compositionally biased region" description="Basic and acidic residues" evidence="6">
    <location>
        <begin position="250"/>
        <end position="265"/>
    </location>
</feature>
<dbReference type="GO" id="GO:0008137">
    <property type="term" value="F:NADH dehydrogenase (ubiquinone) activity"/>
    <property type="evidence" value="ECO:0007669"/>
    <property type="project" value="InterPro"/>
</dbReference>
<evidence type="ECO:0000259" key="8">
    <source>
        <dbReference type="Pfam" id="PF00361"/>
    </source>
</evidence>
<dbReference type="Pfam" id="PF00361">
    <property type="entry name" value="Proton_antipo_M"/>
    <property type="match status" value="2"/>
</dbReference>
<dbReference type="Pfam" id="PF00662">
    <property type="entry name" value="Proton_antipo_N"/>
    <property type="match status" value="1"/>
</dbReference>
<feature type="transmembrane region" description="Helical" evidence="7">
    <location>
        <begin position="210"/>
        <end position="228"/>
    </location>
</feature>
<evidence type="ECO:0000256" key="3">
    <source>
        <dbReference type="ARBA" id="ARBA00022989"/>
    </source>
</evidence>
<feature type="transmembrane region" description="Helical" evidence="7">
    <location>
        <begin position="507"/>
        <end position="530"/>
    </location>
</feature>